<accession>A0A484RA16</accession>
<evidence type="ECO:0000313" key="1">
    <source>
        <dbReference type="EMBL" id="VFR47362.1"/>
    </source>
</evidence>
<protein>
    <submittedName>
        <fullName evidence="1">Uncharacterized protein</fullName>
    </submittedName>
</protein>
<reference evidence="1" key="1">
    <citation type="submission" date="2019-03" db="EMBL/GenBank/DDBJ databases">
        <authorList>
            <person name="Danneels B."/>
        </authorList>
    </citation>
    <scope>NUCLEOTIDE SEQUENCE</scope>
</reference>
<name>A0A484RA16_9ZZZZ</name>
<dbReference type="AlphaFoldDB" id="A0A484RA16"/>
<organism evidence="1">
    <name type="scientific">plant metagenome</name>
    <dbReference type="NCBI Taxonomy" id="1297885"/>
    <lineage>
        <taxon>unclassified sequences</taxon>
        <taxon>metagenomes</taxon>
        <taxon>organismal metagenomes</taxon>
    </lineage>
</organism>
<dbReference type="EMBL" id="CAADIE010000031">
    <property type="protein sequence ID" value="VFR47401.1"/>
    <property type="molecule type" value="Genomic_DNA"/>
</dbReference>
<evidence type="ECO:0000313" key="2">
    <source>
        <dbReference type="EMBL" id="VFR47401.1"/>
    </source>
</evidence>
<proteinExistence type="predicted"/>
<gene>
    <name evidence="2" type="ORF">BER1_3581</name>
    <name evidence="1" type="ORF">BER2_3549</name>
</gene>
<dbReference type="EMBL" id="CAADIH010000026">
    <property type="protein sequence ID" value="VFR47362.1"/>
    <property type="molecule type" value="Genomic_DNA"/>
</dbReference>
<sequence length="79" mass="8276">MYVGVGVGGCGMHGGSWQREGGMLGVGKASHLRPILQTRNCGEPHGDWVLGCTGFVQDVVHGAVFRGYRPDILGDTPPA</sequence>